<keyword evidence="1" id="KW-0812">Transmembrane</keyword>
<sequence length="41" mass="4555">MHNKVVKISMDETVQKSCWGVTLWAVVGLATIILMAYLFSA</sequence>
<dbReference type="eggNOG" id="ENOG50312YA">
    <property type="taxonomic scope" value="Bacteria"/>
</dbReference>
<accession>A0A256FIJ6</accession>
<gene>
    <name evidence="2" type="ORF">CEV32_0671</name>
</gene>
<name>A0A256FIJ6_9HYPH</name>
<evidence type="ECO:0000313" key="3">
    <source>
        <dbReference type="Proteomes" id="UP000216345"/>
    </source>
</evidence>
<keyword evidence="1" id="KW-1133">Transmembrane helix</keyword>
<evidence type="ECO:0000313" key="2">
    <source>
        <dbReference type="EMBL" id="OYR14664.1"/>
    </source>
</evidence>
<feature type="transmembrane region" description="Helical" evidence="1">
    <location>
        <begin position="21"/>
        <end position="39"/>
    </location>
</feature>
<comment type="caution">
    <text evidence="2">The sequence shown here is derived from an EMBL/GenBank/DDBJ whole genome shotgun (WGS) entry which is preliminary data.</text>
</comment>
<dbReference type="EMBL" id="NNRK01000026">
    <property type="protein sequence ID" value="OYR14664.1"/>
    <property type="molecule type" value="Genomic_DNA"/>
</dbReference>
<evidence type="ECO:0000256" key="1">
    <source>
        <dbReference type="SAM" id="Phobius"/>
    </source>
</evidence>
<reference evidence="2 3" key="1">
    <citation type="submission" date="2017-07" db="EMBL/GenBank/DDBJ databases">
        <title>Phylogenetic study on the rhizospheric bacterium Ochrobactrum sp. A44.</title>
        <authorList>
            <person name="Krzyzanowska D.M."/>
            <person name="Ossowicki A."/>
            <person name="Rajewska M."/>
            <person name="Maciag T."/>
            <person name="Kaczynski Z."/>
            <person name="Czerwicka M."/>
            <person name="Jafra S."/>
        </authorList>
    </citation>
    <scope>NUCLEOTIDE SEQUENCE [LARGE SCALE GENOMIC DNA]</scope>
    <source>
        <strain evidence="2 3">PR17</strain>
    </source>
</reference>
<protein>
    <submittedName>
        <fullName evidence="2">Putative membrane protein</fullName>
    </submittedName>
</protein>
<keyword evidence="3" id="KW-1185">Reference proteome</keyword>
<organism evidence="2 3">
    <name type="scientific">Brucella rhizosphaerae</name>
    <dbReference type="NCBI Taxonomy" id="571254"/>
    <lineage>
        <taxon>Bacteria</taxon>
        <taxon>Pseudomonadati</taxon>
        <taxon>Pseudomonadota</taxon>
        <taxon>Alphaproteobacteria</taxon>
        <taxon>Hyphomicrobiales</taxon>
        <taxon>Brucellaceae</taxon>
        <taxon>Brucella/Ochrobactrum group</taxon>
        <taxon>Brucella</taxon>
    </lineage>
</organism>
<keyword evidence="1" id="KW-0472">Membrane</keyword>
<dbReference type="AlphaFoldDB" id="A0A256FIJ6"/>
<dbReference type="Proteomes" id="UP000216345">
    <property type="component" value="Unassembled WGS sequence"/>
</dbReference>
<proteinExistence type="predicted"/>